<accession>A0A4R1HXH8</accession>
<dbReference type="OrthoDB" id="3579510at2"/>
<dbReference type="InterPro" id="IPR029063">
    <property type="entry name" value="SAM-dependent_MTases_sf"/>
</dbReference>
<proteinExistence type="predicted"/>
<sequence>MSCDECGSQIDNTLHRLEIGRGVTAAQWMWAPAGGEPGHVLVGDGYVTVHPGPRQAGALVRARPSALPLAGRCVPALVVGPIAPGLSDLDGLFAEFRRVLRPHGLLCVLVPDGPPLGLRARGLRGRVRAHWTHRSVVEHPDWLLTAADFAVMGDDRVVFRSAPRPPDARAHVDQLCTAGLLPRTLPDDLRAELAANRHVREGRVSLRRLVARR</sequence>
<evidence type="ECO:0000313" key="1">
    <source>
        <dbReference type="EMBL" id="TCK25530.1"/>
    </source>
</evidence>
<evidence type="ECO:0000313" key="2">
    <source>
        <dbReference type="Proteomes" id="UP000295560"/>
    </source>
</evidence>
<dbReference type="AlphaFoldDB" id="A0A4R1HXH8"/>
<dbReference type="Gene3D" id="3.40.50.150">
    <property type="entry name" value="Vaccinia Virus protein VP39"/>
    <property type="match status" value="1"/>
</dbReference>
<protein>
    <submittedName>
        <fullName evidence="1">Uncharacterized protein</fullName>
    </submittedName>
</protein>
<organism evidence="1 2">
    <name type="scientific">Pseudonocardia endophytica</name>
    <dbReference type="NCBI Taxonomy" id="401976"/>
    <lineage>
        <taxon>Bacteria</taxon>
        <taxon>Bacillati</taxon>
        <taxon>Actinomycetota</taxon>
        <taxon>Actinomycetes</taxon>
        <taxon>Pseudonocardiales</taxon>
        <taxon>Pseudonocardiaceae</taxon>
        <taxon>Pseudonocardia</taxon>
    </lineage>
</organism>
<name>A0A4R1HXH8_PSEEN</name>
<gene>
    <name evidence="1" type="ORF">EV378_1342</name>
</gene>
<dbReference type="RefSeq" id="WP_132421837.1">
    <property type="nucleotide sequence ID" value="NZ_SMFZ01000001.1"/>
</dbReference>
<dbReference type="Proteomes" id="UP000295560">
    <property type="component" value="Unassembled WGS sequence"/>
</dbReference>
<comment type="caution">
    <text evidence="1">The sequence shown here is derived from an EMBL/GenBank/DDBJ whole genome shotgun (WGS) entry which is preliminary data.</text>
</comment>
<dbReference type="EMBL" id="SMFZ01000001">
    <property type="protein sequence ID" value="TCK25530.1"/>
    <property type="molecule type" value="Genomic_DNA"/>
</dbReference>
<reference evidence="1 2" key="1">
    <citation type="submission" date="2019-03" db="EMBL/GenBank/DDBJ databases">
        <title>Sequencing the genomes of 1000 actinobacteria strains.</title>
        <authorList>
            <person name="Klenk H.-P."/>
        </authorList>
    </citation>
    <scope>NUCLEOTIDE SEQUENCE [LARGE SCALE GENOMIC DNA]</scope>
    <source>
        <strain evidence="1 2">DSM 44969</strain>
    </source>
</reference>
<dbReference type="SUPFAM" id="SSF53335">
    <property type="entry name" value="S-adenosyl-L-methionine-dependent methyltransferases"/>
    <property type="match status" value="1"/>
</dbReference>
<keyword evidence="2" id="KW-1185">Reference proteome</keyword>